<evidence type="ECO:0000256" key="2">
    <source>
        <dbReference type="ARBA" id="ARBA00022448"/>
    </source>
</evidence>
<dbReference type="InterPro" id="IPR030678">
    <property type="entry name" value="Peptide/Ni-bd"/>
</dbReference>
<dbReference type="Gene3D" id="3.40.190.10">
    <property type="entry name" value="Periplasmic binding protein-like II"/>
    <property type="match status" value="1"/>
</dbReference>
<dbReference type="Gene3D" id="3.10.105.10">
    <property type="entry name" value="Dipeptide-binding Protein, Domain 3"/>
    <property type="match status" value="1"/>
</dbReference>
<dbReference type="PIRSF" id="PIRSF002741">
    <property type="entry name" value="MppA"/>
    <property type="match status" value="1"/>
</dbReference>
<evidence type="ECO:0000256" key="3">
    <source>
        <dbReference type="ARBA" id="ARBA00022729"/>
    </source>
</evidence>
<dbReference type="CDD" id="cd08512">
    <property type="entry name" value="PBP2_NikA_DppA_OppA_like_7"/>
    <property type="match status" value="1"/>
</dbReference>
<dbReference type="PANTHER" id="PTHR30290">
    <property type="entry name" value="PERIPLASMIC BINDING COMPONENT OF ABC TRANSPORTER"/>
    <property type="match status" value="1"/>
</dbReference>
<proteinExistence type="inferred from homology"/>
<name>A0A644T0Y1_9ZZZZ</name>
<dbReference type="InterPro" id="IPR039424">
    <property type="entry name" value="SBP_5"/>
</dbReference>
<feature type="domain" description="Solute-binding protein family 5" evidence="4">
    <location>
        <begin position="72"/>
        <end position="410"/>
    </location>
</feature>
<accession>A0A644T0Y1</accession>
<evidence type="ECO:0000256" key="1">
    <source>
        <dbReference type="ARBA" id="ARBA00005695"/>
    </source>
</evidence>
<dbReference type="GO" id="GO:0042597">
    <property type="term" value="C:periplasmic space"/>
    <property type="evidence" value="ECO:0007669"/>
    <property type="project" value="UniProtKB-ARBA"/>
</dbReference>
<dbReference type="InterPro" id="IPR000914">
    <property type="entry name" value="SBP_5_dom"/>
</dbReference>
<dbReference type="GO" id="GO:1904680">
    <property type="term" value="F:peptide transmembrane transporter activity"/>
    <property type="evidence" value="ECO:0007669"/>
    <property type="project" value="TreeGrafter"/>
</dbReference>
<comment type="caution">
    <text evidence="5">The sequence shown here is derived from an EMBL/GenBank/DDBJ whole genome shotgun (WGS) entry which is preliminary data.</text>
</comment>
<gene>
    <name evidence="5" type="primary">ddpA_1</name>
    <name evidence="5" type="ORF">SDC9_05378</name>
</gene>
<comment type="similarity">
    <text evidence="1">Belongs to the bacterial solute-binding protein 5 family.</text>
</comment>
<reference evidence="5" key="1">
    <citation type="submission" date="2019-08" db="EMBL/GenBank/DDBJ databases">
        <authorList>
            <person name="Kucharzyk K."/>
            <person name="Murdoch R.W."/>
            <person name="Higgins S."/>
            <person name="Loffler F."/>
        </authorList>
    </citation>
    <scope>NUCLEOTIDE SEQUENCE</scope>
</reference>
<sequence>MKSQRSRLSALVILLVFIFATPMAFAASESIVRVTAAWPCKIDPAVGYDNTANVARSNLYDTLILVDVDGSIKPNVAKSWTYDTAAKAYTFVLEKGIKFHSGNILTASDVVYSLKRMINIGQGWSFVFKSFIKDVTALTPDTVKIFLNKDFGPFLQTLIHMAILDQKTVEANTKPEGPYGANGDYGKDWLTTNDAGSGPYMVEEMKTAEYLLGKRFPQYWKGVDADSPEKFKLIGTTEAVTVRALMSRKELEIGDEWQTAESYAQLKNIPGVKVPDFHVGGLLILHMNTSIAPLDDVHVRRALQYCFDYKTAQQLFPGSQSTSGPVGSALPGYNENLPKFSQDLARAKQELALSKYKNTIGKYEIELGWVSEVPDEEKIAMLLQSNAQEIGIKIKVTKAPWLTWLDRTTKASTTPGFLIRIQSSVSFPEAGAPLDYFRSTARGAPTNCHWFTDEVQSEMDKIVGEALSTMDQAERYAKYKAVAGKIVEYATDIWAVEMPQRQAYQSSYLMWPAGDAAIEGKKTNVLNGYRTYFRDMRLKTHK</sequence>
<keyword evidence="3" id="KW-0732">Signal</keyword>
<dbReference type="GO" id="GO:0043190">
    <property type="term" value="C:ATP-binding cassette (ABC) transporter complex"/>
    <property type="evidence" value="ECO:0007669"/>
    <property type="project" value="InterPro"/>
</dbReference>
<keyword evidence="2" id="KW-0813">Transport</keyword>
<organism evidence="5">
    <name type="scientific">bioreactor metagenome</name>
    <dbReference type="NCBI Taxonomy" id="1076179"/>
    <lineage>
        <taxon>unclassified sequences</taxon>
        <taxon>metagenomes</taxon>
        <taxon>ecological metagenomes</taxon>
    </lineage>
</organism>
<dbReference type="GO" id="GO:0015833">
    <property type="term" value="P:peptide transport"/>
    <property type="evidence" value="ECO:0007669"/>
    <property type="project" value="TreeGrafter"/>
</dbReference>
<dbReference type="Pfam" id="PF00496">
    <property type="entry name" value="SBP_bac_5"/>
    <property type="match status" value="1"/>
</dbReference>
<dbReference type="AlphaFoldDB" id="A0A644T0Y1"/>
<dbReference type="SUPFAM" id="SSF53850">
    <property type="entry name" value="Periplasmic binding protein-like II"/>
    <property type="match status" value="1"/>
</dbReference>
<protein>
    <submittedName>
        <fullName evidence="5">Putative D,D-dipeptide-binding periplasmic protein DdpA</fullName>
    </submittedName>
</protein>
<evidence type="ECO:0000259" key="4">
    <source>
        <dbReference type="Pfam" id="PF00496"/>
    </source>
</evidence>
<dbReference type="PANTHER" id="PTHR30290:SF9">
    <property type="entry name" value="OLIGOPEPTIDE-BINDING PROTEIN APPA"/>
    <property type="match status" value="1"/>
</dbReference>
<dbReference type="EMBL" id="VSSQ01000010">
    <property type="protein sequence ID" value="MPL59822.1"/>
    <property type="molecule type" value="Genomic_DNA"/>
</dbReference>
<evidence type="ECO:0000313" key="5">
    <source>
        <dbReference type="EMBL" id="MPL59822.1"/>
    </source>
</evidence>